<organism evidence="9 10">
    <name type="scientific">Oidiodendron maius (strain Zn)</name>
    <dbReference type="NCBI Taxonomy" id="913774"/>
    <lineage>
        <taxon>Eukaryota</taxon>
        <taxon>Fungi</taxon>
        <taxon>Dikarya</taxon>
        <taxon>Ascomycota</taxon>
        <taxon>Pezizomycotina</taxon>
        <taxon>Leotiomycetes</taxon>
        <taxon>Leotiomycetes incertae sedis</taxon>
        <taxon>Myxotrichaceae</taxon>
        <taxon>Oidiodendron</taxon>
    </lineage>
</organism>
<evidence type="ECO:0000256" key="3">
    <source>
        <dbReference type="ARBA" id="ARBA00022692"/>
    </source>
</evidence>
<evidence type="ECO:0000256" key="6">
    <source>
        <dbReference type="SAM" id="MobiDB-lite"/>
    </source>
</evidence>
<evidence type="ECO:0000256" key="7">
    <source>
        <dbReference type="SAM" id="Phobius"/>
    </source>
</evidence>
<dbReference type="InParanoid" id="A0A0C3HA19"/>
<evidence type="ECO:0000256" key="2">
    <source>
        <dbReference type="ARBA" id="ARBA00022475"/>
    </source>
</evidence>
<dbReference type="PANTHER" id="PTHR34187">
    <property type="entry name" value="FGR18P"/>
    <property type="match status" value="1"/>
</dbReference>
<name>A0A0C3HA19_OIDMZ</name>
<feature type="region of interest" description="Disordered" evidence="6">
    <location>
        <begin position="65"/>
        <end position="89"/>
    </location>
</feature>
<dbReference type="InterPro" id="IPR003807">
    <property type="entry name" value="DUF202"/>
</dbReference>
<feature type="transmembrane region" description="Helical" evidence="7">
    <location>
        <begin position="138"/>
        <end position="157"/>
    </location>
</feature>
<accession>A0A0C3HA19</accession>
<dbReference type="HOGENOM" id="CLU_1497202_0_0_1"/>
<dbReference type="AlphaFoldDB" id="A0A0C3HA19"/>
<evidence type="ECO:0000256" key="5">
    <source>
        <dbReference type="ARBA" id="ARBA00023136"/>
    </source>
</evidence>
<dbReference type="EMBL" id="KN832879">
    <property type="protein sequence ID" value="KIM99186.1"/>
    <property type="molecule type" value="Genomic_DNA"/>
</dbReference>
<evidence type="ECO:0000259" key="8">
    <source>
        <dbReference type="Pfam" id="PF02656"/>
    </source>
</evidence>
<dbReference type="OrthoDB" id="199599at2759"/>
<protein>
    <recommendedName>
        <fullName evidence="8">DUF202 domain-containing protein</fullName>
    </recommendedName>
</protein>
<reference evidence="9 10" key="1">
    <citation type="submission" date="2014-04" db="EMBL/GenBank/DDBJ databases">
        <authorList>
            <consortium name="DOE Joint Genome Institute"/>
            <person name="Kuo A."/>
            <person name="Martino E."/>
            <person name="Perotto S."/>
            <person name="Kohler A."/>
            <person name="Nagy L.G."/>
            <person name="Floudas D."/>
            <person name="Copeland A."/>
            <person name="Barry K.W."/>
            <person name="Cichocki N."/>
            <person name="Veneault-Fourrey C."/>
            <person name="LaButti K."/>
            <person name="Lindquist E.A."/>
            <person name="Lipzen A."/>
            <person name="Lundell T."/>
            <person name="Morin E."/>
            <person name="Murat C."/>
            <person name="Sun H."/>
            <person name="Tunlid A."/>
            <person name="Henrissat B."/>
            <person name="Grigoriev I.V."/>
            <person name="Hibbett D.S."/>
            <person name="Martin F."/>
            <person name="Nordberg H.P."/>
            <person name="Cantor M.N."/>
            <person name="Hua S.X."/>
        </authorList>
    </citation>
    <scope>NUCLEOTIDE SEQUENCE [LARGE SCALE GENOMIC DNA]</scope>
    <source>
        <strain evidence="9 10">Zn</strain>
    </source>
</reference>
<dbReference type="Proteomes" id="UP000054321">
    <property type="component" value="Unassembled WGS sequence"/>
</dbReference>
<keyword evidence="3 7" id="KW-0812">Transmembrane</keyword>
<keyword evidence="2" id="KW-1003">Cell membrane</keyword>
<dbReference type="PANTHER" id="PTHR34187:SF2">
    <property type="entry name" value="DUF202 DOMAIN-CONTAINING PROTEIN"/>
    <property type="match status" value="1"/>
</dbReference>
<comment type="subcellular location">
    <subcellularLocation>
        <location evidence="1">Cell membrane</location>
        <topology evidence="1">Multi-pass membrane protein</topology>
    </subcellularLocation>
</comment>
<keyword evidence="5 7" id="KW-0472">Membrane</keyword>
<evidence type="ECO:0000256" key="1">
    <source>
        <dbReference type="ARBA" id="ARBA00004651"/>
    </source>
</evidence>
<evidence type="ECO:0000256" key="4">
    <source>
        <dbReference type="ARBA" id="ARBA00022989"/>
    </source>
</evidence>
<keyword evidence="4 7" id="KW-1133">Transmembrane helix</keyword>
<evidence type="ECO:0000313" key="10">
    <source>
        <dbReference type="Proteomes" id="UP000054321"/>
    </source>
</evidence>
<reference evidence="10" key="2">
    <citation type="submission" date="2015-01" db="EMBL/GenBank/DDBJ databases">
        <title>Evolutionary Origins and Diversification of the Mycorrhizal Mutualists.</title>
        <authorList>
            <consortium name="DOE Joint Genome Institute"/>
            <consortium name="Mycorrhizal Genomics Consortium"/>
            <person name="Kohler A."/>
            <person name="Kuo A."/>
            <person name="Nagy L.G."/>
            <person name="Floudas D."/>
            <person name="Copeland A."/>
            <person name="Barry K.W."/>
            <person name="Cichocki N."/>
            <person name="Veneault-Fourrey C."/>
            <person name="LaButti K."/>
            <person name="Lindquist E.A."/>
            <person name="Lipzen A."/>
            <person name="Lundell T."/>
            <person name="Morin E."/>
            <person name="Murat C."/>
            <person name="Riley R."/>
            <person name="Ohm R."/>
            <person name="Sun H."/>
            <person name="Tunlid A."/>
            <person name="Henrissat B."/>
            <person name="Grigoriev I.V."/>
            <person name="Hibbett D.S."/>
            <person name="Martin F."/>
        </authorList>
    </citation>
    <scope>NUCLEOTIDE SEQUENCE [LARGE SCALE GENOMIC DNA]</scope>
    <source>
        <strain evidence="10">Zn</strain>
    </source>
</reference>
<feature type="transmembrane region" description="Helical" evidence="7">
    <location>
        <begin position="98"/>
        <end position="118"/>
    </location>
</feature>
<gene>
    <name evidence="9" type="ORF">OIDMADRAFT_43190</name>
</gene>
<feature type="transmembrane region" description="Helical" evidence="7">
    <location>
        <begin position="31"/>
        <end position="53"/>
    </location>
</feature>
<evidence type="ECO:0000313" key="9">
    <source>
        <dbReference type="EMBL" id="KIM99186.1"/>
    </source>
</evidence>
<feature type="domain" description="DUF202" evidence="8">
    <location>
        <begin position="22"/>
        <end position="128"/>
    </location>
</feature>
<dbReference type="InterPro" id="IPR052053">
    <property type="entry name" value="IM_YidH-like"/>
</dbReference>
<feature type="compositionally biased region" description="Polar residues" evidence="6">
    <location>
        <begin position="65"/>
        <end position="83"/>
    </location>
</feature>
<sequence length="169" mass="18896">MIPPPFRYIIPKQIANTGSQLRDHQANERTFLSWTRIGLTFAAMALALSRLTIVDQIFNPHWSTELPQPSPKGQPQFAISPSKESGAGNYRRKFQPRYINDLVASQICQAISIFSLGYGSFRYLSVRKNLLHGRFVPAFWGPILVTCSTLTVLGAVLQRPGGFQMSSAR</sequence>
<keyword evidence="10" id="KW-1185">Reference proteome</keyword>
<proteinExistence type="predicted"/>
<dbReference type="GO" id="GO:0005886">
    <property type="term" value="C:plasma membrane"/>
    <property type="evidence" value="ECO:0007669"/>
    <property type="project" value="UniProtKB-SubCell"/>
</dbReference>
<dbReference type="Pfam" id="PF02656">
    <property type="entry name" value="DUF202"/>
    <property type="match status" value="1"/>
</dbReference>